<proteinExistence type="predicted"/>
<dbReference type="RefSeq" id="XP_013422231.1">
    <property type="nucleotide sequence ID" value="XM_013566777.1"/>
</dbReference>
<feature type="region of interest" description="Disordered" evidence="1">
    <location>
        <begin position="33"/>
        <end position="57"/>
    </location>
</feature>
<dbReference type="Proteomes" id="UP000027730">
    <property type="component" value="Unassembled WGS sequence"/>
</dbReference>
<reference evidence="2 3" key="1">
    <citation type="journal article" date="2014" name="BMC Genomics">
        <title>Genome sequencing of four Aureobasidium pullulans varieties: biotechnological potential, stress tolerance, and description of new species.</title>
        <authorList>
            <person name="Gostin Ar C."/>
            <person name="Ohm R.A."/>
            <person name="Kogej T."/>
            <person name="Sonjak S."/>
            <person name="Turk M."/>
            <person name="Zajc J."/>
            <person name="Zalar P."/>
            <person name="Grube M."/>
            <person name="Sun H."/>
            <person name="Han J."/>
            <person name="Sharma A."/>
            <person name="Chiniquy J."/>
            <person name="Ngan C.Y."/>
            <person name="Lipzen A."/>
            <person name="Barry K."/>
            <person name="Grigoriev I.V."/>
            <person name="Gunde-Cimerman N."/>
        </authorList>
    </citation>
    <scope>NUCLEOTIDE SEQUENCE [LARGE SCALE GENOMIC DNA]</scope>
    <source>
        <strain evidence="2 3">CBS 147.97</strain>
    </source>
</reference>
<accession>A0A074W5B5</accession>
<dbReference type="HOGENOM" id="CLU_1695120_0_0_1"/>
<feature type="compositionally biased region" description="Polar residues" evidence="1">
    <location>
        <begin position="33"/>
        <end position="48"/>
    </location>
</feature>
<dbReference type="AlphaFoldDB" id="A0A074W5B5"/>
<evidence type="ECO:0000256" key="1">
    <source>
        <dbReference type="SAM" id="MobiDB-lite"/>
    </source>
</evidence>
<dbReference type="OrthoDB" id="3941639at2759"/>
<name>A0A074W5B5_9PEZI</name>
<evidence type="ECO:0000313" key="2">
    <source>
        <dbReference type="EMBL" id="KEQ68048.1"/>
    </source>
</evidence>
<dbReference type="GeneID" id="25414435"/>
<dbReference type="EMBL" id="KL584743">
    <property type="protein sequence ID" value="KEQ68048.1"/>
    <property type="molecule type" value="Genomic_DNA"/>
</dbReference>
<evidence type="ECO:0000313" key="3">
    <source>
        <dbReference type="Proteomes" id="UP000027730"/>
    </source>
</evidence>
<gene>
    <name evidence="2" type="ORF">M436DRAFT_68489</name>
</gene>
<sequence>MLSLLGRSALQFHPSFFISAALAVATAGRAHYSSTTDPEWTPTRQYANKGNEERARRLATDPEYRKRISAKRRVYFERNKAAVYVRHREYIAQNSDKIRAGVVAQRASRDFEKLYYAPKRARWASDDALRQRESLRLWVRKSWAAQDMVAGQEDG</sequence>
<protein>
    <submittedName>
        <fullName evidence="2">Uncharacterized protein</fullName>
    </submittedName>
</protein>
<organism evidence="2 3">
    <name type="scientific">Aureobasidium namibiae CBS 147.97</name>
    <dbReference type="NCBI Taxonomy" id="1043004"/>
    <lineage>
        <taxon>Eukaryota</taxon>
        <taxon>Fungi</taxon>
        <taxon>Dikarya</taxon>
        <taxon>Ascomycota</taxon>
        <taxon>Pezizomycotina</taxon>
        <taxon>Dothideomycetes</taxon>
        <taxon>Dothideomycetidae</taxon>
        <taxon>Dothideales</taxon>
        <taxon>Saccotheciaceae</taxon>
        <taxon>Aureobasidium</taxon>
    </lineage>
</organism>
<keyword evidence="3" id="KW-1185">Reference proteome</keyword>